<dbReference type="KEGG" id="hdn:Hden_3156"/>
<protein>
    <submittedName>
        <fullName evidence="2">Uncharacterized protein</fullName>
    </submittedName>
</protein>
<sequence length="175" mass="19995">MSMSAKQERALLNSDEIAVLRATHHPEIYELGRRELTDLQTRLRDLRDKARTLTRQKQRETRGKSEPRGKSFPGVVEQPQRRKQLFAAALKRVKKELSRLNKLEARVEHVEAAHKALAQRRASNFRPAVPASRTSGTGMQPQESIRRRRVLPRGKVGSVLKQNKIAQAARDARPQ</sequence>
<evidence type="ECO:0000256" key="1">
    <source>
        <dbReference type="SAM" id="MobiDB-lite"/>
    </source>
</evidence>
<accession>D8JW72</accession>
<feature type="compositionally biased region" description="Basic and acidic residues" evidence="1">
    <location>
        <begin position="47"/>
        <end position="69"/>
    </location>
</feature>
<dbReference type="EMBL" id="CP002083">
    <property type="protein sequence ID" value="ADJ24951.1"/>
    <property type="molecule type" value="Genomic_DNA"/>
</dbReference>
<dbReference type="HOGENOM" id="CLU_111467_0_0_5"/>
<dbReference type="Proteomes" id="UP000002033">
    <property type="component" value="Chromosome"/>
</dbReference>
<dbReference type="RefSeq" id="WP_013217110.1">
    <property type="nucleotide sequence ID" value="NC_014313.1"/>
</dbReference>
<proteinExistence type="predicted"/>
<gene>
    <name evidence="2" type="ordered locus">Hden_3156</name>
</gene>
<dbReference type="OrthoDB" id="7210901at2"/>
<feature type="region of interest" description="Disordered" evidence="1">
    <location>
        <begin position="118"/>
        <end position="175"/>
    </location>
</feature>
<reference evidence="3" key="1">
    <citation type="journal article" date="2011" name="J. Bacteriol.">
        <title>Genome sequences of eight morphologically diverse alphaproteobacteria.</title>
        <authorList>
            <consortium name="US DOE Joint Genome Institute"/>
            <person name="Brown P.J."/>
            <person name="Kysela D.T."/>
            <person name="Buechlein A."/>
            <person name="Hemmerich C."/>
            <person name="Brun Y.V."/>
        </authorList>
    </citation>
    <scope>NUCLEOTIDE SEQUENCE [LARGE SCALE GENOMIC DNA]</scope>
    <source>
        <strain evidence="3">ATCC 51888 / DSM 1869 / NCIB 11706 / TK 0415</strain>
    </source>
</reference>
<feature type="compositionally biased region" description="Polar residues" evidence="1">
    <location>
        <begin position="132"/>
        <end position="143"/>
    </location>
</feature>
<dbReference type="STRING" id="582899.Hden_3156"/>
<keyword evidence="3" id="KW-1185">Reference proteome</keyword>
<feature type="region of interest" description="Disordered" evidence="1">
    <location>
        <begin position="47"/>
        <end position="80"/>
    </location>
</feature>
<dbReference type="eggNOG" id="ENOG50332B4">
    <property type="taxonomic scope" value="Bacteria"/>
</dbReference>
<organism evidence="2 3">
    <name type="scientific">Hyphomicrobium denitrificans (strain ATCC 51888 / DSM 1869 / NCIMB 11706 / TK 0415)</name>
    <dbReference type="NCBI Taxonomy" id="582899"/>
    <lineage>
        <taxon>Bacteria</taxon>
        <taxon>Pseudomonadati</taxon>
        <taxon>Pseudomonadota</taxon>
        <taxon>Alphaproteobacteria</taxon>
        <taxon>Hyphomicrobiales</taxon>
        <taxon>Hyphomicrobiaceae</taxon>
        <taxon>Hyphomicrobium</taxon>
    </lineage>
</organism>
<evidence type="ECO:0000313" key="2">
    <source>
        <dbReference type="EMBL" id="ADJ24951.1"/>
    </source>
</evidence>
<dbReference type="AlphaFoldDB" id="D8JW72"/>
<evidence type="ECO:0000313" key="3">
    <source>
        <dbReference type="Proteomes" id="UP000002033"/>
    </source>
</evidence>
<name>D8JW72_HYPDA</name>